<dbReference type="EMBL" id="JBJKFK010000535">
    <property type="protein sequence ID" value="KAL3316476.1"/>
    <property type="molecule type" value="Genomic_DNA"/>
</dbReference>
<sequence>MSISGSVPSLSTASYRELAGDIFKLKESNGLAVTAPQLAAMIPDEELLTMARGDPVTFPWIACHTQADERAVQNTAATAQMACSTRKRSMLLEARKIFYGNRSS</sequence>
<protein>
    <submittedName>
        <fullName evidence="1">Uncharacterized protein</fullName>
    </submittedName>
</protein>
<dbReference type="Proteomes" id="UP001626550">
    <property type="component" value="Unassembled WGS sequence"/>
</dbReference>
<accession>A0ABD2QDR7</accession>
<dbReference type="AlphaFoldDB" id="A0ABD2QDR7"/>
<reference evidence="1 2" key="1">
    <citation type="submission" date="2024-11" db="EMBL/GenBank/DDBJ databases">
        <title>Adaptive evolution of stress response genes in parasites aligns with host niche diversity.</title>
        <authorList>
            <person name="Hahn C."/>
            <person name="Resl P."/>
        </authorList>
    </citation>
    <scope>NUCLEOTIDE SEQUENCE [LARGE SCALE GENOMIC DNA]</scope>
    <source>
        <strain evidence="1">EGGRZ-B1_66</strain>
        <tissue evidence="1">Body</tissue>
    </source>
</reference>
<evidence type="ECO:0000313" key="2">
    <source>
        <dbReference type="Proteomes" id="UP001626550"/>
    </source>
</evidence>
<gene>
    <name evidence="1" type="ORF">Ciccas_004884</name>
</gene>
<proteinExistence type="predicted"/>
<evidence type="ECO:0000313" key="1">
    <source>
        <dbReference type="EMBL" id="KAL3316476.1"/>
    </source>
</evidence>
<name>A0ABD2QDR7_9PLAT</name>
<keyword evidence="2" id="KW-1185">Reference proteome</keyword>
<organism evidence="1 2">
    <name type="scientific">Cichlidogyrus casuarinus</name>
    <dbReference type="NCBI Taxonomy" id="1844966"/>
    <lineage>
        <taxon>Eukaryota</taxon>
        <taxon>Metazoa</taxon>
        <taxon>Spiralia</taxon>
        <taxon>Lophotrochozoa</taxon>
        <taxon>Platyhelminthes</taxon>
        <taxon>Monogenea</taxon>
        <taxon>Monopisthocotylea</taxon>
        <taxon>Dactylogyridea</taxon>
        <taxon>Ancyrocephalidae</taxon>
        <taxon>Cichlidogyrus</taxon>
    </lineage>
</organism>
<comment type="caution">
    <text evidence="1">The sequence shown here is derived from an EMBL/GenBank/DDBJ whole genome shotgun (WGS) entry which is preliminary data.</text>
</comment>